<feature type="transmembrane region" description="Helical" evidence="19">
    <location>
        <begin position="167"/>
        <end position="186"/>
    </location>
</feature>
<feature type="disulfide bond" evidence="16">
    <location>
        <begin position="109"/>
        <end position="128"/>
    </location>
</feature>
<dbReference type="Gene3D" id="2.10.60.10">
    <property type="entry name" value="CD59"/>
    <property type="match status" value="1"/>
</dbReference>
<name>A0A7I4YG57_HAECO</name>
<dbReference type="GO" id="GO:0005886">
    <property type="term" value="C:plasma membrane"/>
    <property type="evidence" value="ECO:0007669"/>
    <property type="project" value="TreeGrafter"/>
</dbReference>
<keyword evidence="13" id="KW-0675">Receptor</keyword>
<feature type="domain" description="Protein kinase" evidence="20">
    <location>
        <begin position="245"/>
        <end position="546"/>
    </location>
</feature>
<comment type="similarity">
    <text evidence="2">Belongs to the protein kinase superfamily. TKL Ser/Thr protein kinase family. TGFB receptor subfamily.</text>
</comment>
<dbReference type="InterPro" id="IPR045860">
    <property type="entry name" value="Snake_toxin-like_sf"/>
</dbReference>
<evidence type="ECO:0000256" key="4">
    <source>
        <dbReference type="ARBA" id="ARBA00022527"/>
    </source>
</evidence>
<keyword evidence="12 19" id="KW-0472">Membrane</keyword>
<evidence type="ECO:0000256" key="18">
    <source>
        <dbReference type="SAM" id="MobiDB-lite"/>
    </source>
</evidence>
<dbReference type="GO" id="GO:0005024">
    <property type="term" value="F:transforming growth factor beta receptor activity"/>
    <property type="evidence" value="ECO:0007669"/>
    <property type="project" value="TreeGrafter"/>
</dbReference>
<dbReference type="GO" id="GO:0030509">
    <property type="term" value="P:BMP signaling pathway"/>
    <property type="evidence" value="ECO:0007669"/>
    <property type="project" value="TreeGrafter"/>
</dbReference>
<evidence type="ECO:0000256" key="10">
    <source>
        <dbReference type="ARBA" id="ARBA00022840"/>
    </source>
</evidence>
<comment type="subcellular location">
    <subcellularLocation>
        <location evidence="1">Membrane</location>
        <topology evidence="1">Single-pass type I membrane protein</topology>
    </subcellularLocation>
</comment>
<accession>A0A7I4YG57</accession>
<dbReference type="GO" id="GO:0046872">
    <property type="term" value="F:metal ion binding"/>
    <property type="evidence" value="ECO:0007669"/>
    <property type="project" value="InterPro"/>
</dbReference>
<dbReference type="Proteomes" id="UP000025227">
    <property type="component" value="Unplaced"/>
</dbReference>
<dbReference type="GO" id="GO:0005524">
    <property type="term" value="F:ATP binding"/>
    <property type="evidence" value="ECO:0007669"/>
    <property type="project" value="UniProtKB-UniRule"/>
</dbReference>
<evidence type="ECO:0000256" key="3">
    <source>
        <dbReference type="ARBA" id="ARBA00012401"/>
    </source>
</evidence>
<keyword evidence="4" id="KW-0723">Serine/threonine-protein kinase</keyword>
<evidence type="ECO:0000256" key="8">
    <source>
        <dbReference type="ARBA" id="ARBA00022741"/>
    </source>
</evidence>
<dbReference type="WBParaSite" id="HCON_00098270-00001">
    <property type="protein sequence ID" value="HCON_00098270-00001"/>
    <property type="gene ID" value="HCON_00098270"/>
</dbReference>
<evidence type="ECO:0000313" key="21">
    <source>
        <dbReference type="Proteomes" id="UP000025227"/>
    </source>
</evidence>
<dbReference type="OMA" id="QMPNLCK"/>
<evidence type="ECO:0000256" key="6">
    <source>
        <dbReference type="ARBA" id="ARBA00022692"/>
    </source>
</evidence>
<evidence type="ECO:0000256" key="5">
    <source>
        <dbReference type="ARBA" id="ARBA00022679"/>
    </source>
</evidence>
<dbReference type="PANTHER" id="PTHR23255">
    <property type="entry name" value="TRANSFORMING GROWTH FACTOR-BETA RECEPTOR TYPE I AND II"/>
    <property type="match status" value="1"/>
</dbReference>
<evidence type="ECO:0000313" key="22">
    <source>
        <dbReference type="WBParaSite" id="HCON_00098270-00001"/>
    </source>
</evidence>
<evidence type="ECO:0000256" key="16">
    <source>
        <dbReference type="PIRSR" id="PIRSR037393-3"/>
    </source>
</evidence>
<dbReference type="CDD" id="cd23533">
    <property type="entry name" value="TFP_LU_ECD_BMPR2_like"/>
    <property type="match status" value="1"/>
</dbReference>
<dbReference type="PROSITE" id="PS50011">
    <property type="entry name" value="PROTEIN_KINASE_DOM"/>
    <property type="match status" value="1"/>
</dbReference>
<keyword evidence="5" id="KW-0808">Transferase</keyword>
<evidence type="ECO:0000256" key="1">
    <source>
        <dbReference type="ARBA" id="ARBA00004479"/>
    </source>
</evidence>
<dbReference type="InterPro" id="IPR017441">
    <property type="entry name" value="Protein_kinase_ATP_BS"/>
</dbReference>
<dbReference type="Gene3D" id="3.30.200.20">
    <property type="entry name" value="Phosphorylase Kinase, domain 1"/>
    <property type="match status" value="1"/>
</dbReference>
<evidence type="ECO:0000256" key="14">
    <source>
        <dbReference type="PIRSR" id="PIRSR037393-1"/>
    </source>
</evidence>
<dbReference type="InterPro" id="IPR000719">
    <property type="entry name" value="Prot_kinase_dom"/>
</dbReference>
<dbReference type="EC" id="2.7.11.30" evidence="3"/>
<dbReference type="GO" id="GO:0043235">
    <property type="term" value="C:receptor complex"/>
    <property type="evidence" value="ECO:0007669"/>
    <property type="project" value="InterPro"/>
</dbReference>
<dbReference type="PANTHER" id="PTHR23255:SF100">
    <property type="entry name" value="RECEPTOR PROTEIN SERINE_THREONINE KINASE"/>
    <property type="match status" value="1"/>
</dbReference>
<dbReference type="OrthoDB" id="669224at2759"/>
<dbReference type="AlphaFoldDB" id="A0A7I4YG57"/>
<feature type="compositionally biased region" description="Polar residues" evidence="18">
    <location>
        <begin position="206"/>
        <end position="220"/>
    </location>
</feature>
<evidence type="ECO:0000256" key="19">
    <source>
        <dbReference type="SAM" id="Phobius"/>
    </source>
</evidence>
<reference evidence="22" key="1">
    <citation type="submission" date="2020-12" db="UniProtKB">
        <authorList>
            <consortium name="WormBaseParasite"/>
        </authorList>
    </citation>
    <scope>IDENTIFICATION</scope>
    <source>
        <strain evidence="22">MHco3</strain>
    </source>
</reference>
<feature type="disulfide bond" evidence="16">
    <location>
        <begin position="130"/>
        <end position="135"/>
    </location>
</feature>
<dbReference type="SUPFAM" id="SSF57302">
    <property type="entry name" value="Snake toxin-like"/>
    <property type="match status" value="1"/>
</dbReference>
<dbReference type="InterPro" id="IPR000333">
    <property type="entry name" value="TGFB_receptor"/>
</dbReference>
<dbReference type="Gene3D" id="1.10.510.10">
    <property type="entry name" value="Transferase(Phosphotransferase) domain 1"/>
    <property type="match status" value="1"/>
</dbReference>
<evidence type="ECO:0000259" key="20">
    <source>
        <dbReference type="PROSITE" id="PS50011"/>
    </source>
</evidence>
<dbReference type="PROSITE" id="PS00107">
    <property type="entry name" value="PROTEIN_KINASE_ATP"/>
    <property type="match status" value="1"/>
</dbReference>
<dbReference type="SUPFAM" id="SSF56112">
    <property type="entry name" value="Protein kinase-like (PK-like)"/>
    <property type="match status" value="1"/>
</dbReference>
<keyword evidence="11 19" id="KW-1133">Transmembrane helix</keyword>
<keyword evidence="7" id="KW-0732">Signal</keyword>
<keyword evidence="21" id="KW-1185">Reference proteome</keyword>
<dbReference type="PIRSF" id="PIRSF037393">
    <property type="entry name" value="TGFRII"/>
    <property type="match status" value="1"/>
</dbReference>
<evidence type="ECO:0000256" key="9">
    <source>
        <dbReference type="ARBA" id="ARBA00022777"/>
    </source>
</evidence>
<dbReference type="Pfam" id="PF00069">
    <property type="entry name" value="Pkinase"/>
    <property type="match status" value="1"/>
</dbReference>
<proteinExistence type="inferred from homology"/>
<keyword evidence="10 15" id="KW-0067">ATP-binding</keyword>
<evidence type="ECO:0000256" key="7">
    <source>
        <dbReference type="ARBA" id="ARBA00022729"/>
    </source>
</evidence>
<feature type="active site" description="Proton acceptor" evidence="14">
    <location>
        <position position="366"/>
    </location>
</feature>
<dbReference type="InterPro" id="IPR017194">
    <property type="entry name" value="Transform_growth_fac-b_typ-2"/>
</dbReference>
<feature type="region of interest" description="Disordered" evidence="18">
    <location>
        <begin position="201"/>
        <end position="233"/>
    </location>
</feature>
<dbReference type="InterPro" id="IPR011009">
    <property type="entry name" value="Kinase-like_dom_sf"/>
</dbReference>
<evidence type="ECO:0000256" key="15">
    <source>
        <dbReference type="PIRSR" id="PIRSR037393-2"/>
    </source>
</evidence>
<keyword evidence="9" id="KW-0418">Kinase</keyword>
<feature type="binding site" evidence="15 17">
    <location>
        <position position="272"/>
    </location>
    <ligand>
        <name>ATP</name>
        <dbReference type="ChEBI" id="CHEBI:30616"/>
    </ligand>
</feature>
<evidence type="ECO:0000256" key="2">
    <source>
        <dbReference type="ARBA" id="ARBA00009605"/>
    </source>
</evidence>
<evidence type="ECO:0000256" key="11">
    <source>
        <dbReference type="ARBA" id="ARBA00022989"/>
    </source>
</evidence>
<keyword evidence="6 19" id="KW-0812">Transmembrane</keyword>
<keyword evidence="16" id="KW-1015">Disulfide bond</keyword>
<protein>
    <recommendedName>
        <fullName evidence="3">receptor protein serine/threonine kinase</fullName>
        <ecNumber evidence="3">2.7.11.30</ecNumber>
    </recommendedName>
</protein>
<evidence type="ECO:0000256" key="17">
    <source>
        <dbReference type="PROSITE-ProRule" id="PRU10141"/>
    </source>
</evidence>
<keyword evidence="8 15" id="KW-0547">Nucleotide-binding</keyword>
<evidence type="ECO:0000256" key="12">
    <source>
        <dbReference type="ARBA" id="ARBA00023136"/>
    </source>
</evidence>
<evidence type="ECO:0000256" key="13">
    <source>
        <dbReference type="ARBA" id="ARBA00023170"/>
    </source>
</evidence>
<sequence>MVRSEKAPERAGAAMTATIPFFSRCNPSLHCTFSRAGGLNDWEQLIHQVSRAAVNVSTGLEPVAPIPVECRDPGAHCAAVWTVRNNETEMLLQGCWDITRDLCSRPYVCSNGSRIFQPLRNGYPTYMCCCQSDNCNNFDSLLFHHRRSNQSYETTNREVLQRRDSRITILIWTSSLLSILIFLLAASRCYRTRRRKQHELPEELQQPFNTGQAVSSWSSQFDDDRSGTPDEESLLENQDPFLASLQLVERIGGGHFADVYRASSSMGDVAVKAYHSDQVVFENEYGNLTLLQSLENPNIIQMIHAVIAKKQLVLQLYSGSLHSLLEECSLDLTEFFDCAIAVNDGLAFLHSHTNAGVPKPVIAHRDLNPYNVLYMRQSSSRIQLYIADFGLSVSFSEGRPETNLELLTERGTVRYMAGELLEGSVNLLDPMTSLLQTDVYSCALVLWELLWRCRDIWPDDEIPSHRIAFDNLVPRNPRLEHMYPVVVRERRRPDIPTPIQKQKTLPNPTGLVELWSCITDMWEQEPEGRTTAACSADRLRRLRRILNPGGVVRDP</sequence>
<organism evidence="21 22">
    <name type="scientific">Haemonchus contortus</name>
    <name type="common">Barber pole worm</name>
    <dbReference type="NCBI Taxonomy" id="6289"/>
    <lineage>
        <taxon>Eukaryota</taxon>
        <taxon>Metazoa</taxon>
        <taxon>Ecdysozoa</taxon>
        <taxon>Nematoda</taxon>
        <taxon>Chromadorea</taxon>
        <taxon>Rhabditida</taxon>
        <taxon>Rhabditina</taxon>
        <taxon>Rhabditomorpha</taxon>
        <taxon>Strongyloidea</taxon>
        <taxon>Trichostrongylidae</taxon>
        <taxon>Haemonchus</taxon>
    </lineage>
</organism>